<sequence length="66" mass="7776">MKGICNAREDMSIVIVGHYETKIKLAEELVKYDKVKNNEQIKALVDFLEYLFLIQDEELEDNMKII</sequence>
<gene>
    <name evidence="1" type="ORF">CLBCK_26330</name>
</gene>
<dbReference type="Proteomes" id="UP000190973">
    <property type="component" value="Unassembled WGS sequence"/>
</dbReference>
<evidence type="ECO:0000313" key="1">
    <source>
        <dbReference type="EMBL" id="OOM60916.1"/>
    </source>
</evidence>
<comment type="caution">
    <text evidence="1">The sequence shown here is derived from an EMBL/GenBank/DDBJ whole genome shotgun (WGS) entry which is preliminary data.</text>
</comment>
<dbReference type="AlphaFoldDB" id="A0A1S8S5Y0"/>
<organism evidence="1 2">
    <name type="scientific">Clostridium beijerinckii</name>
    <name type="common">Clostridium MP</name>
    <dbReference type="NCBI Taxonomy" id="1520"/>
    <lineage>
        <taxon>Bacteria</taxon>
        <taxon>Bacillati</taxon>
        <taxon>Bacillota</taxon>
        <taxon>Clostridia</taxon>
        <taxon>Eubacteriales</taxon>
        <taxon>Clostridiaceae</taxon>
        <taxon>Clostridium</taxon>
    </lineage>
</organism>
<dbReference type="EMBL" id="LZZI01000044">
    <property type="protein sequence ID" value="OOM60916.1"/>
    <property type="molecule type" value="Genomic_DNA"/>
</dbReference>
<protein>
    <submittedName>
        <fullName evidence="1">Uncharacterized protein</fullName>
    </submittedName>
</protein>
<dbReference type="RefSeq" id="WP_173715030.1">
    <property type="nucleotide sequence ID" value="NZ_JABTAE010000001.1"/>
</dbReference>
<accession>A0A1S8S5Y0</accession>
<name>A0A1S8S5Y0_CLOBE</name>
<reference evidence="1 2" key="1">
    <citation type="submission" date="2016-05" db="EMBL/GenBank/DDBJ databases">
        <title>Microbial solvent formation.</title>
        <authorList>
            <person name="Poehlein A."/>
            <person name="Montoya Solano J.D."/>
            <person name="Flitsch S."/>
            <person name="Krabben P."/>
            <person name="Duerre P."/>
            <person name="Daniel R."/>
        </authorList>
    </citation>
    <scope>NUCLEOTIDE SEQUENCE [LARGE SCALE GENOMIC DNA]</scope>
    <source>
        <strain evidence="1 2">DSM 53</strain>
    </source>
</reference>
<evidence type="ECO:0000313" key="2">
    <source>
        <dbReference type="Proteomes" id="UP000190973"/>
    </source>
</evidence>
<proteinExistence type="predicted"/>